<reference evidence="9 10" key="1">
    <citation type="submission" date="2023-07" db="EMBL/GenBank/DDBJ databases">
        <title>Sorghum-associated microbial communities from plants grown in Nebraska, USA.</title>
        <authorList>
            <person name="Schachtman D."/>
        </authorList>
    </citation>
    <scope>NUCLEOTIDE SEQUENCE [LARGE SCALE GENOMIC DNA]</scope>
    <source>
        <strain evidence="9 10">584</strain>
    </source>
</reference>
<evidence type="ECO:0000256" key="3">
    <source>
        <dbReference type="ARBA" id="ARBA00022801"/>
    </source>
</evidence>
<evidence type="ECO:0000256" key="5">
    <source>
        <dbReference type="ARBA" id="ARBA00023049"/>
    </source>
</evidence>
<keyword evidence="4" id="KW-0862">Zinc</keyword>
<dbReference type="Proteomes" id="UP001262410">
    <property type="component" value="Unassembled WGS sequence"/>
</dbReference>
<keyword evidence="3" id="KW-0378">Hydrolase</keyword>
<organism evidence="9 10">
    <name type="scientific">Inquilinus ginsengisoli</name>
    <dbReference type="NCBI Taxonomy" id="363840"/>
    <lineage>
        <taxon>Bacteria</taxon>
        <taxon>Pseudomonadati</taxon>
        <taxon>Pseudomonadota</taxon>
        <taxon>Alphaproteobacteria</taxon>
        <taxon>Rhodospirillales</taxon>
        <taxon>Rhodospirillaceae</taxon>
        <taxon>Inquilinus</taxon>
    </lineage>
</organism>
<feature type="domain" description="MPN" evidence="8">
    <location>
        <begin position="117"/>
        <end position="239"/>
    </location>
</feature>
<proteinExistence type="inferred from homology"/>
<dbReference type="EMBL" id="JAVDPW010000001">
    <property type="protein sequence ID" value="MDR6287918.1"/>
    <property type="molecule type" value="Genomic_DNA"/>
</dbReference>
<comment type="caution">
    <text evidence="9">The sequence shown here is derived from an EMBL/GenBank/DDBJ whole genome shotgun (WGS) entry which is preliminary data.</text>
</comment>
<evidence type="ECO:0000259" key="8">
    <source>
        <dbReference type="PROSITE" id="PS50249"/>
    </source>
</evidence>
<evidence type="ECO:0000256" key="2">
    <source>
        <dbReference type="ARBA" id="ARBA00022723"/>
    </source>
</evidence>
<keyword evidence="10" id="KW-1185">Reference proteome</keyword>
<dbReference type="CDD" id="cd08071">
    <property type="entry name" value="MPN_DUF2466"/>
    <property type="match status" value="1"/>
</dbReference>
<dbReference type="PROSITE" id="PS50249">
    <property type="entry name" value="MPN"/>
    <property type="match status" value="1"/>
</dbReference>
<evidence type="ECO:0000313" key="10">
    <source>
        <dbReference type="Proteomes" id="UP001262410"/>
    </source>
</evidence>
<dbReference type="SUPFAM" id="SSF47781">
    <property type="entry name" value="RuvA domain 2-like"/>
    <property type="match status" value="1"/>
</dbReference>
<comment type="similarity">
    <text evidence="6">Belongs to the UPF0758 family.</text>
</comment>
<feature type="region of interest" description="Disordered" evidence="7">
    <location>
        <begin position="1"/>
        <end position="27"/>
    </location>
</feature>
<keyword evidence="2" id="KW-0479">Metal-binding</keyword>
<gene>
    <name evidence="9" type="ORF">E9232_000417</name>
</gene>
<keyword evidence="1" id="KW-0645">Protease</keyword>
<evidence type="ECO:0000256" key="1">
    <source>
        <dbReference type="ARBA" id="ARBA00022670"/>
    </source>
</evidence>
<protein>
    <submittedName>
        <fullName evidence="9">DNA repair protein RadC</fullName>
    </submittedName>
</protein>
<dbReference type="InterPro" id="IPR020891">
    <property type="entry name" value="UPF0758_CS"/>
</dbReference>
<sequence>MTAPPDATDTVPSSGGEPHHSGHRDRLRQRLLTAGAPALADYEIIELLLFAAIPRRDVKPLAKQLIATFGSLGAVLSATPTQLTQRGGLGDGSVALLKVVQAAAERMLKEQVADRPVIGSWQSLLDYLGVAMKFGATEQVRLLFLDRKNALLADEIPAQGTVDQAPIYPREVARRALELGASALILVHNHPSGDPTPSRADIEMTKAVARAVEAVGVTLHDHVIIGRKGHSSFKSLGLL</sequence>
<evidence type="ECO:0000256" key="4">
    <source>
        <dbReference type="ARBA" id="ARBA00022833"/>
    </source>
</evidence>
<dbReference type="RefSeq" id="WP_309791843.1">
    <property type="nucleotide sequence ID" value="NZ_JAVDPW010000001.1"/>
</dbReference>
<dbReference type="NCBIfam" id="TIGR00608">
    <property type="entry name" value="radc"/>
    <property type="match status" value="1"/>
</dbReference>
<dbReference type="Pfam" id="PF20582">
    <property type="entry name" value="UPF0758_N"/>
    <property type="match status" value="1"/>
</dbReference>
<name>A0ABU1JHU4_9PROT</name>
<dbReference type="Gene3D" id="3.40.140.10">
    <property type="entry name" value="Cytidine Deaminase, domain 2"/>
    <property type="match status" value="1"/>
</dbReference>
<dbReference type="Pfam" id="PF04002">
    <property type="entry name" value="RadC"/>
    <property type="match status" value="1"/>
</dbReference>
<dbReference type="InterPro" id="IPR010994">
    <property type="entry name" value="RuvA_2-like"/>
</dbReference>
<dbReference type="InterPro" id="IPR046778">
    <property type="entry name" value="UPF0758_N"/>
</dbReference>
<dbReference type="InterPro" id="IPR025657">
    <property type="entry name" value="RadC_JAB"/>
</dbReference>
<dbReference type="InterPro" id="IPR037518">
    <property type="entry name" value="MPN"/>
</dbReference>
<dbReference type="InterPro" id="IPR001405">
    <property type="entry name" value="UPF0758"/>
</dbReference>
<keyword evidence="5" id="KW-0482">Metalloprotease</keyword>
<dbReference type="SUPFAM" id="SSF102712">
    <property type="entry name" value="JAB1/MPN domain"/>
    <property type="match status" value="1"/>
</dbReference>
<evidence type="ECO:0000313" key="9">
    <source>
        <dbReference type="EMBL" id="MDR6287918.1"/>
    </source>
</evidence>
<accession>A0ABU1JHU4</accession>
<evidence type="ECO:0000256" key="6">
    <source>
        <dbReference type="RuleBase" id="RU003797"/>
    </source>
</evidence>
<dbReference type="PANTHER" id="PTHR30471:SF3">
    <property type="entry name" value="UPF0758 PROTEIN YEES-RELATED"/>
    <property type="match status" value="1"/>
</dbReference>
<dbReference type="NCBIfam" id="NF000642">
    <property type="entry name" value="PRK00024.1"/>
    <property type="match status" value="1"/>
</dbReference>
<dbReference type="PROSITE" id="PS01302">
    <property type="entry name" value="UPF0758"/>
    <property type="match status" value="1"/>
</dbReference>
<evidence type="ECO:0000256" key="7">
    <source>
        <dbReference type="SAM" id="MobiDB-lite"/>
    </source>
</evidence>
<dbReference type="PANTHER" id="PTHR30471">
    <property type="entry name" value="DNA REPAIR PROTEIN RADC"/>
    <property type="match status" value="1"/>
</dbReference>